<dbReference type="InterPro" id="IPR036866">
    <property type="entry name" value="RibonucZ/Hydroxyglut_hydro"/>
</dbReference>
<feature type="domain" description="Metallo-beta-lactamase" evidence="1">
    <location>
        <begin position="39"/>
        <end position="225"/>
    </location>
</feature>
<dbReference type="InterPro" id="IPR050855">
    <property type="entry name" value="NDM-1-like"/>
</dbReference>
<accession>A0ABW0EUC5</accession>
<dbReference type="EMBL" id="JBHSKF010000012">
    <property type="protein sequence ID" value="MFC5289759.1"/>
    <property type="molecule type" value="Genomic_DNA"/>
</dbReference>
<reference evidence="3" key="1">
    <citation type="journal article" date="2019" name="Int. J. Syst. Evol. Microbiol.">
        <title>The Global Catalogue of Microorganisms (GCM) 10K type strain sequencing project: providing services to taxonomists for standard genome sequencing and annotation.</title>
        <authorList>
            <consortium name="The Broad Institute Genomics Platform"/>
            <consortium name="The Broad Institute Genome Sequencing Center for Infectious Disease"/>
            <person name="Wu L."/>
            <person name="Ma J."/>
        </authorList>
    </citation>
    <scope>NUCLEOTIDE SEQUENCE [LARGE SCALE GENOMIC DNA]</scope>
    <source>
        <strain evidence="3">CCUG 59778</strain>
    </source>
</reference>
<proteinExistence type="predicted"/>
<comment type="caution">
    <text evidence="2">The sequence shown here is derived from an EMBL/GenBank/DDBJ whole genome shotgun (WGS) entry which is preliminary data.</text>
</comment>
<protein>
    <submittedName>
        <fullName evidence="2">MBL fold metallo-hydrolase</fullName>
    </submittedName>
</protein>
<dbReference type="Pfam" id="PF00753">
    <property type="entry name" value="Lactamase_B"/>
    <property type="match status" value="1"/>
</dbReference>
<dbReference type="Gene3D" id="3.60.15.10">
    <property type="entry name" value="Ribonuclease Z/Hydroxyacylglutathione hydrolase-like"/>
    <property type="match status" value="1"/>
</dbReference>
<evidence type="ECO:0000313" key="3">
    <source>
        <dbReference type="Proteomes" id="UP001596157"/>
    </source>
</evidence>
<organism evidence="2 3">
    <name type="scientific">Actinokineospora guangxiensis</name>
    <dbReference type="NCBI Taxonomy" id="1490288"/>
    <lineage>
        <taxon>Bacteria</taxon>
        <taxon>Bacillati</taxon>
        <taxon>Actinomycetota</taxon>
        <taxon>Actinomycetes</taxon>
        <taxon>Pseudonocardiales</taxon>
        <taxon>Pseudonocardiaceae</taxon>
        <taxon>Actinokineospora</taxon>
    </lineage>
</organism>
<dbReference type="PANTHER" id="PTHR42951">
    <property type="entry name" value="METALLO-BETA-LACTAMASE DOMAIN-CONTAINING"/>
    <property type="match status" value="1"/>
</dbReference>
<name>A0ABW0EUC5_9PSEU</name>
<dbReference type="PANTHER" id="PTHR42951:SF4">
    <property type="entry name" value="ACYL-COENZYME A THIOESTERASE MBLAC2"/>
    <property type="match status" value="1"/>
</dbReference>
<dbReference type="CDD" id="cd16282">
    <property type="entry name" value="metallo-hydrolase-like_MBL-fold"/>
    <property type="match status" value="1"/>
</dbReference>
<evidence type="ECO:0000313" key="2">
    <source>
        <dbReference type="EMBL" id="MFC5289759.1"/>
    </source>
</evidence>
<gene>
    <name evidence="2" type="ORF">ACFPM7_22125</name>
</gene>
<keyword evidence="3" id="KW-1185">Reference proteome</keyword>
<dbReference type="SMART" id="SM00849">
    <property type="entry name" value="Lactamase_B"/>
    <property type="match status" value="1"/>
</dbReference>
<dbReference type="Proteomes" id="UP001596157">
    <property type="component" value="Unassembled WGS sequence"/>
</dbReference>
<dbReference type="SUPFAM" id="SSF56281">
    <property type="entry name" value="Metallo-hydrolase/oxidoreductase"/>
    <property type="match status" value="1"/>
</dbReference>
<sequence>MDTHTDEAARVGAALDEAALVEIADGVHAWVQPDGTWWINNAGVVHGRDGVALIDTCATRRRTERFLAAVRAVAGAATIRYAVNTHLHGDHCYGNALLPAETTVIGHAKTREGLLDDILLAGGAPPIWAPMPDFGVAAVRPPTVIVGDKLTVHLGEHRVELAHPGHPAHTEGDVVAWLPDSGVLFAGDLLFHGITPMVLMGSIDGALRSLDWLAAFEAEVVVPGHGPLIHDLAPVLAAHERYYRFVKATAEAAMMEDKTPLRAATSADLGEFAAWPDAERIVLNLHRAYAEARGATIDIIAAMTDAVTWNGGPLHCSV</sequence>
<evidence type="ECO:0000259" key="1">
    <source>
        <dbReference type="SMART" id="SM00849"/>
    </source>
</evidence>
<dbReference type="InterPro" id="IPR001279">
    <property type="entry name" value="Metallo-B-lactamas"/>
</dbReference>
<dbReference type="RefSeq" id="WP_378249612.1">
    <property type="nucleotide sequence ID" value="NZ_JBHSKF010000012.1"/>
</dbReference>